<gene>
    <name evidence="2" type="ORF">ADIARSV_1042</name>
</gene>
<keyword evidence="3" id="KW-1185">Reference proteome</keyword>
<name>R9H3I4_9SPHI</name>
<feature type="chain" id="PRO_5004472589" description="Lipoprotein" evidence="1">
    <location>
        <begin position="26"/>
        <end position="212"/>
    </location>
</feature>
<dbReference type="OrthoDB" id="6078026at2"/>
<evidence type="ECO:0008006" key="4">
    <source>
        <dbReference type="Google" id="ProtNLM"/>
    </source>
</evidence>
<dbReference type="eggNOG" id="ENOG5031JFP">
    <property type="taxonomic scope" value="Bacteria"/>
</dbReference>
<evidence type="ECO:0000313" key="2">
    <source>
        <dbReference type="EMBL" id="EOR95729.1"/>
    </source>
</evidence>
<dbReference type="PROSITE" id="PS51257">
    <property type="entry name" value="PROKAR_LIPOPROTEIN"/>
    <property type="match status" value="1"/>
</dbReference>
<evidence type="ECO:0000256" key="1">
    <source>
        <dbReference type="SAM" id="SignalP"/>
    </source>
</evidence>
<sequence length="212" mass="23679">MNKYLKLLASLIIPFVLLSSCGTSTQIVGSWQKSEIKTLNYQRVLVAALTNNINAQQKVEEELSMILSRPGVVVTKSIDAFPPNLNSKTSKDKEALLRKLRRFNSDIIVTNTVVDKKVSQNYSGGGYGPWGWGNRWGMGMYGGWGGGFYDNGFSSLDKDYYLETNVFNSKSGELIWSVQSRTHNPSSLNKFIEGYAKVIAQKMIEDGVIKQF</sequence>
<keyword evidence="1" id="KW-0732">Signal</keyword>
<dbReference type="AlphaFoldDB" id="R9H3I4"/>
<dbReference type="Proteomes" id="UP000014174">
    <property type="component" value="Unassembled WGS sequence"/>
</dbReference>
<protein>
    <recommendedName>
        <fullName evidence="4">Lipoprotein</fullName>
    </recommendedName>
</protein>
<comment type="caution">
    <text evidence="2">The sequence shown here is derived from an EMBL/GenBank/DDBJ whole genome shotgun (WGS) entry which is preliminary data.</text>
</comment>
<evidence type="ECO:0000313" key="3">
    <source>
        <dbReference type="Proteomes" id="UP000014174"/>
    </source>
</evidence>
<dbReference type="STRING" id="1150600.ADIARSV_1042"/>
<accession>R9H3I4</accession>
<dbReference type="RefSeq" id="WP_016194286.1">
    <property type="nucleotide sequence ID" value="NZ_AQPN01000043.1"/>
</dbReference>
<reference evidence="2 3" key="1">
    <citation type="journal article" date="2013" name="Genome Announc.">
        <title>Draft Genome Sequence of Arcticibacter svalbardensis Strain MN12-7T, a Member of the Family Sphingobacteriaceae Isolated from an Arctic Soil Sample.</title>
        <authorList>
            <person name="Shivaji S."/>
            <person name="Ara S."/>
            <person name="Prasad S."/>
            <person name="Manasa B.P."/>
            <person name="Begum Z."/>
            <person name="Singh A."/>
            <person name="Kumar Pinnaka A."/>
        </authorList>
    </citation>
    <scope>NUCLEOTIDE SEQUENCE [LARGE SCALE GENOMIC DNA]</scope>
    <source>
        <strain evidence="2 3">MN12-7</strain>
    </source>
</reference>
<dbReference type="Gene3D" id="3.30.160.670">
    <property type="match status" value="1"/>
</dbReference>
<organism evidence="2 3">
    <name type="scientific">Arcticibacter svalbardensis MN12-7</name>
    <dbReference type="NCBI Taxonomy" id="1150600"/>
    <lineage>
        <taxon>Bacteria</taxon>
        <taxon>Pseudomonadati</taxon>
        <taxon>Bacteroidota</taxon>
        <taxon>Sphingobacteriia</taxon>
        <taxon>Sphingobacteriales</taxon>
        <taxon>Sphingobacteriaceae</taxon>
        <taxon>Arcticibacter</taxon>
    </lineage>
</organism>
<dbReference type="EMBL" id="AQPN01000043">
    <property type="protein sequence ID" value="EOR95729.1"/>
    <property type="molecule type" value="Genomic_DNA"/>
</dbReference>
<proteinExistence type="predicted"/>
<feature type="signal peptide" evidence="1">
    <location>
        <begin position="1"/>
        <end position="25"/>
    </location>
</feature>